<feature type="signal peptide" evidence="1">
    <location>
        <begin position="1"/>
        <end position="34"/>
    </location>
</feature>
<proteinExistence type="predicted"/>
<keyword evidence="3" id="KW-1185">Reference proteome</keyword>
<name>A0A1E3GYW8_9HYPH</name>
<dbReference type="PANTHER" id="PTHR40590">
    <property type="entry name" value="CYTOPLASMIC PROTEIN-RELATED"/>
    <property type="match status" value="1"/>
</dbReference>
<keyword evidence="1" id="KW-0732">Signal</keyword>
<dbReference type="Proteomes" id="UP000094622">
    <property type="component" value="Unassembled WGS sequence"/>
</dbReference>
<dbReference type="PANTHER" id="PTHR40590:SF1">
    <property type="entry name" value="CYTOPLASMIC PROTEIN"/>
    <property type="match status" value="1"/>
</dbReference>
<protein>
    <submittedName>
        <fullName evidence="2">TraB family protein</fullName>
    </submittedName>
</protein>
<dbReference type="Pfam" id="PF01963">
    <property type="entry name" value="TraB_PrgY_gumN"/>
    <property type="match status" value="1"/>
</dbReference>
<sequence length="306" mass="33502">MMGFEFGHFLRPWRLLRRFALALPFVLPALPAAAEPALWVARDDDSTVYILGTIHVLKPGTAWLTPEIRARFDHADELILEADIRSPMLSVIATLGTSPDRPLSQRLSPDDLAYVKRVAADLGADFPTLDPLRPWLAAVTLSSIAAQNAGYRDQGADLQLLRLAVIADKPVEGFETARQQFEIFAGQSEEEEIAMLLSVLDQAEGVGEIFDDMTGAWLSGDEDNLSRILMASMGTAGPDFRRRLLTDRNRDWADQIAARMKGAGATFVAVGAAHLSGPDSLQHFLAEKGITVDRVDLTGESRPNIK</sequence>
<evidence type="ECO:0000256" key="1">
    <source>
        <dbReference type="SAM" id="SignalP"/>
    </source>
</evidence>
<evidence type="ECO:0000313" key="3">
    <source>
        <dbReference type="Proteomes" id="UP000094622"/>
    </source>
</evidence>
<dbReference type="CDD" id="cd14789">
    <property type="entry name" value="Tiki"/>
    <property type="match status" value="1"/>
</dbReference>
<dbReference type="RefSeq" id="WP_083255823.1">
    <property type="nucleotide sequence ID" value="NZ_MCRJ01000102.1"/>
</dbReference>
<dbReference type="AlphaFoldDB" id="A0A1E3GYW8"/>
<dbReference type="OrthoDB" id="9806326at2"/>
<dbReference type="InterPro" id="IPR047111">
    <property type="entry name" value="YbaP-like"/>
</dbReference>
<evidence type="ECO:0000313" key="2">
    <source>
        <dbReference type="EMBL" id="ODN69243.1"/>
    </source>
</evidence>
<dbReference type="EMBL" id="MCRJ01000102">
    <property type="protein sequence ID" value="ODN69243.1"/>
    <property type="molecule type" value="Genomic_DNA"/>
</dbReference>
<gene>
    <name evidence="2" type="ORF">A6302_03464</name>
</gene>
<accession>A0A1E3GYW8</accession>
<comment type="caution">
    <text evidence="2">The sequence shown here is derived from an EMBL/GenBank/DDBJ whole genome shotgun (WGS) entry which is preliminary data.</text>
</comment>
<dbReference type="InterPro" id="IPR002816">
    <property type="entry name" value="TraB/PrgY/GumN_fam"/>
</dbReference>
<reference evidence="2 3" key="1">
    <citation type="submission" date="2016-07" db="EMBL/GenBank/DDBJ databases">
        <title>Draft Genome Sequence of Methylobrevis pamukkalensis PK2.</title>
        <authorList>
            <person name="Vasilenko O.V."/>
            <person name="Doronina N.V."/>
            <person name="Shmareva M.N."/>
            <person name="Tarlachkov S.V."/>
            <person name="Mustakhimov I."/>
            <person name="Trotsenko Y.A."/>
        </authorList>
    </citation>
    <scope>NUCLEOTIDE SEQUENCE [LARGE SCALE GENOMIC DNA]</scope>
    <source>
        <strain evidence="2 3">PK2</strain>
    </source>
</reference>
<feature type="chain" id="PRO_5009128779" evidence="1">
    <location>
        <begin position="35"/>
        <end position="306"/>
    </location>
</feature>
<organism evidence="2 3">
    <name type="scientific">Methylobrevis pamukkalensis</name>
    <dbReference type="NCBI Taxonomy" id="1439726"/>
    <lineage>
        <taxon>Bacteria</taxon>
        <taxon>Pseudomonadati</taxon>
        <taxon>Pseudomonadota</taxon>
        <taxon>Alphaproteobacteria</taxon>
        <taxon>Hyphomicrobiales</taxon>
        <taxon>Pleomorphomonadaceae</taxon>
        <taxon>Methylobrevis</taxon>
    </lineage>
</organism>